<evidence type="ECO:0000313" key="3">
    <source>
        <dbReference type="Proteomes" id="UP000679950"/>
    </source>
</evidence>
<organism evidence="2 3">
    <name type="scientific">Lederbergia ruris</name>
    <dbReference type="NCBI Taxonomy" id="217495"/>
    <lineage>
        <taxon>Bacteria</taxon>
        <taxon>Bacillati</taxon>
        <taxon>Bacillota</taxon>
        <taxon>Bacilli</taxon>
        <taxon>Bacillales</taxon>
        <taxon>Bacillaceae</taxon>
        <taxon>Lederbergia</taxon>
    </lineage>
</organism>
<dbReference type="Proteomes" id="UP000679950">
    <property type="component" value="Unassembled WGS sequence"/>
</dbReference>
<accession>A0ABQ4KNS1</accession>
<evidence type="ECO:0000313" key="2">
    <source>
        <dbReference type="EMBL" id="GIN59595.1"/>
    </source>
</evidence>
<reference evidence="2 3" key="1">
    <citation type="submission" date="2021-03" db="EMBL/GenBank/DDBJ databases">
        <title>Antimicrobial resistance genes in bacteria isolated from Japanese honey, and their potential for conferring macrolide and lincosamide resistance in the American foulbrood pathogen Paenibacillus larvae.</title>
        <authorList>
            <person name="Okamoto M."/>
            <person name="Kumagai M."/>
            <person name="Kanamori H."/>
            <person name="Takamatsu D."/>
        </authorList>
    </citation>
    <scope>NUCLEOTIDE SEQUENCE [LARGE SCALE GENOMIC DNA]</scope>
    <source>
        <strain evidence="2 3">J8TS2</strain>
    </source>
</reference>
<name>A0ABQ4KNS1_9BACI</name>
<protein>
    <submittedName>
        <fullName evidence="2">Protein CgeD</fullName>
    </submittedName>
</protein>
<comment type="caution">
    <text evidence="2">The sequence shown here is derived from an EMBL/GenBank/DDBJ whole genome shotgun (WGS) entry which is preliminary data.</text>
</comment>
<dbReference type="Pfam" id="PF00535">
    <property type="entry name" value="Glycos_transf_2"/>
    <property type="match status" value="1"/>
</dbReference>
<dbReference type="PANTHER" id="PTHR43685:SF2">
    <property type="entry name" value="GLYCOSYLTRANSFERASE 2-LIKE DOMAIN-CONTAINING PROTEIN"/>
    <property type="match status" value="1"/>
</dbReference>
<dbReference type="InterPro" id="IPR029044">
    <property type="entry name" value="Nucleotide-diphossugar_trans"/>
</dbReference>
<keyword evidence="3" id="KW-1185">Reference proteome</keyword>
<dbReference type="InterPro" id="IPR050834">
    <property type="entry name" value="Glycosyltransf_2"/>
</dbReference>
<feature type="domain" description="Glycosyltransferase 2-like" evidence="1">
    <location>
        <begin position="24"/>
        <end position="182"/>
    </location>
</feature>
<proteinExistence type="predicted"/>
<dbReference type="Gene3D" id="3.90.550.10">
    <property type="entry name" value="Spore Coat Polysaccharide Biosynthesis Protein SpsA, Chain A"/>
    <property type="match status" value="1"/>
</dbReference>
<gene>
    <name evidence="2" type="primary">cgeD</name>
    <name evidence="2" type="ORF">J8TS2_39140</name>
</gene>
<dbReference type="InterPro" id="IPR001173">
    <property type="entry name" value="Glyco_trans_2-like"/>
</dbReference>
<sequence>MAFIGKQKIVNGQKGGSLIETKVSIILTSYNKPRLLEQAIESVLNQTMKEWELWIMDDHSNIETVQTIQRYLEDPRIMYRNSGIEDEKRYQTTRYATMINEAIPLIKGNYLTYLTDDTVYMPNRLEEMVTFLERNSGIDIVYSSQQVKIVNDQMSCLKEFTREAEEILFHAADEVDHCSVMHTRKILIQVWEKFGSYWDEDPKHWCRGDAVFWQRLNTFQSFYPIPKVLDITYKTPQSVQTLFRNLPATLPDGILVKGTEGYVYLMDNGQRRLLDPTMFTFYHYNPGKIVDIPDPVLYRHEEGIPIDDQLQLPPFRLYQDDRGNLFYMEHRWKRRITSPILLRKYRFLQREIIPLKEKILNEFPLGPEIDPYFIKPLLENKVYKNHTNYWFVTNHSPHPIDKKVLERLKMNQDPIPIPKNIIQAYKKSTLIVGGY</sequence>
<dbReference type="PANTHER" id="PTHR43685">
    <property type="entry name" value="GLYCOSYLTRANSFERASE"/>
    <property type="match status" value="1"/>
</dbReference>
<evidence type="ECO:0000259" key="1">
    <source>
        <dbReference type="Pfam" id="PF00535"/>
    </source>
</evidence>
<dbReference type="CDD" id="cd00761">
    <property type="entry name" value="Glyco_tranf_GTA_type"/>
    <property type="match status" value="1"/>
</dbReference>
<dbReference type="SUPFAM" id="SSF53448">
    <property type="entry name" value="Nucleotide-diphospho-sugar transferases"/>
    <property type="match status" value="1"/>
</dbReference>
<dbReference type="EMBL" id="BORB01000051">
    <property type="protein sequence ID" value="GIN59595.1"/>
    <property type="molecule type" value="Genomic_DNA"/>
</dbReference>